<dbReference type="Proteomes" id="UP001056093">
    <property type="component" value="Chromosome"/>
</dbReference>
<accession>A0ABY5C055</accession>
<dbReference type="PANTHER" id="PTHR18901">
    <property type="entry name" value="2-DEOXYGLUCOSE-6-PHOSPHATE PHOSPHATASE 2"/>
    <property type="match status" value="1"/>
</dbReference>
<evidence type="ECO:0000313" key="1">
    <source>
        <dbReference type="EMBL" id="USS92136.1"/>
    </source>
</evidence>
<protein>
    <submittedName>
        <fullName evidence="1">HAD family phosphatase</fullName>
    </submittedName>
</protein>
<proteinExistence type="predicted"/>
<dbReference type="Pfam" id="PF00702">
    <property type="entry name" value="Hydrolase"/>
    <property type="match status" value="1"/>
</dbReference>
<dbReference type="InterPro" id="IPR023198">
    <property type="entry name" value="PGP-like_dom2"/>
</dbReference>
<dbReference type="CDD" id="cd07505">
    <property type="entry name" value="HAD_BPGM-like"/>
    <property type="match status" value="1"/>
</dbReference>
<gene>
    <name evidence="1" type="ORF">M3M36_00525</name>
</gene>
<dbReference type="Gene3D" id="1.10.150.240">
    <property type="entry name" value="Putative phosphatase, domain 2"/>
    <property type="match status" value="1"/>
</dbReference>
<dbReference type="Gene3D" id="3.40.50.1000">
    <property type="entry name" value="HAD superfamily/HAD-like"/>
    <property type="match status" value="1"/>
</dbReference>
<sequence length="200" mass="22496">MPFWENLATELLDRYGIDQLPVGLHNQIQTMTLTDSAIFIQELLALPVTAANLVQEMRALMDRHYQHDIPLKVGVAAYLQDAYQAGHKIVLATASSSVLAKDCLRRLNLLPFFDFVFSCEDVGQDKTKPTIYQVAAQYFDQQPNRIAVYEDALYAAATAKQAGFHLIGVYDHQSKEEWTDLQKLADETIDFATAVKGENK</sequence>
<dbReference type="SUPFAM" id="SSF56784">
    <property type="entry name" value="HAD-like"/>
    <property type="match status" value="1"/>
</dbReference>
<organism evidence="1 2">
    <name type="scientific">Fructobacillus americanaquae</name>
    <dbReference type="NCBI Taxonomy" id="2940302"/>
    <lineage>
        <taxon>Bacteria</taxon>
        <taxon>Bacillati</taxon>
        <taxon>Bacillota</taxon>
        <taxon>Bacilli</taxon>
        <taxon>Lactobacillales</taxon>
        <taxon>Lactobacillaceae</taxon>
        <taxon>Fructobacillus</taxon>
    </lineage>
</organism>
<dbReference type="InterPro" id="IPR036412">
    <property type="entry name" value="HAD-like_sf"/>
</dbReference>
<dbReference type="EMBL" id="CP097122">
    <property type="protein sequence ID" value="USS92136.1"/>
    <property type="molecule type" value="Genomic_DNA"/>
</dbReference>
<dbReference type="InterPro" id="IPR023214">
    <property type="entry name" value="HAD_sf"/>
</dbReference>
<dbReference type="RefSeq" id="WP_252773937.1">
    <property type="nucleotide sequence ID" value="NZ_CP097122.1"/>
</dbReference>
<reference evidence="1" key="1">
    <citation type="submission" date="2022-05" db="EMBL/GenBank/DDBJ databases">
        <authorList>
            <person name="Oliphant S.A."/>
            <person name="Watson-Haigh N.S."/>
            <person name="Sumby K.M."/>
            <person name="Gardner J.M."/>
            <person name="Jiranek V."/>
        </authorList>
    </citation>
    <scope>NUCLEOTIDE SEQUENCE</scope>
    <source>
        <strain evidence="1">KI3_B9</strain>
    </source>
</reference>
<evidence type="ECO:0000313" key="2">
    <source>
        <dbReference type="Proteomes" id="UP001056093"/>
    </source>
</evidence>
<keyword evidence="2" id="KW-1185">Reference proteome</keyword>
<name>A0ABY5C055_9LACO</name>
<dbReference type="PANTHER" id="PTHR18901:SF38">
    <property type="entry name" value="PSEUDOURIDINE-5'-PHOSPHATASE"/>
    <property type="match status" value="1"/>
</dbReference>